<evidence type="ECO:0000313" key="1">
    <source>
        <dbReference type="EMBL" id="AQQ71226.1"/>
    </source>
</evidence>
<keyword evidence="1" id="KW-0449">Lipoprotein</keyword>
<reference evidence="2" key="1">
    <citation type="submission" date="2017-02" db="EMBL/GenBank/DDBJ databases">
        <title>Comparative genomics and description of representatives of a novel lineage of planctomycetes thriving in anoxic sediments.</title>
        <authorList>
            <person name="Spring S."/>
            <person name="Bunk B."/>
            <person name="Sproer C."/>
        </authorList>
    </citation>
    <scope>NUCLEOTIDE SEQUENCE [LARGE SCALE GENOMIC DNA]</scope>
    <source>
        <strain evidence="2">SM-Chi-D1</strain>
    </source>
</reference>
<name>A0A1Q2MEU5_9BACT</name>
<dbReference type="EMBL" id="CP019646">
    <property type="protein sequence ID" value="AQQ71226.1"/>
    <property type="molecule type" value="Genomic_DNA"/>
</dbReference>
<accession>A0A1Q2MEU5</accession>
<dbReference type="Pfam" id="PF13174">
    <property type="entry name" value="TPR_6"/>
    <property type="match status" value="1"/>
</dbReference>
<evidence type="ECO:0000313" key="2">
    <source>
        <dbReference type="Proteomes" id="UP000188181"/>
    </source>
</evidence>
<proteinExistence type="predicted"/>
<dbReference type="SUPFAM" id="SSF48452">
    <property type="entry name" value="TPR-like"/>
    <property type="match status" value="1"/>
</dbReference>
<dbReference type="InterPro" id="IPR011990">
    <property type="entry name" value="TPR-like_helical_dom_sf"/>
</dbReference>
<gene>
    <name evidence="1" type="ORF">SMSP2_01592</name>
</gene>
<dbReference type="Gene3D" id="1.25.40.10">
    <property type="entry name" value="Tetratricopeptide repeat domain"/>
    <property type="match status" value="2"/>
</dbReference>
<dbReference type="STRING" id="1851148.SMSP2_01592"/>
<protein>
    <submittedName>
        <fullName evidence="1">Outer membrane assembly lipoprotein YfiO</fullName>
    </submittedName>
</protein>
<sequence length="344" mass="39367">MNTKMIIILAGILALPLICTAETYILSESGLEDISSSSMGSFAYKQSELKKLIDSGQTRRAKDLYETLRQKYPEYSGPDAESFMEAEMLYSSGKMHKAGKAYKEFAAKYPLSNWYEAAIERLYDVGTSFISGYKKPFLLVFRLSMFEDGAQLLNYTAGLTGTRPIAHRCLKTLATAYERRGDYDEAFEEWSGIYALWPTGSKGREAMLGMARSLHSSYQGPDYQSPNLDYAYNSYETFSVRYPEAAEELGVEQVQQQIRNQEAYKEYLLGMYYVKVGNFEGAELYFQNIIDNYDDTSIAEPTDKAMHELAKLREKVAENPPKERKGLWRFFDLFDIKKIKGYKL</sequence>
<dbReference type="AlphaFoldDB" id="A0A1Q2MEU5"/>
<dbReference type="RefSeq" id="WP_186804639.1">
    <property type="nucleotide sequence ID" value="NZ_CP019646.1"/>
</dbReference>
<keyword evidence="2" id="KW-1185">Reference proteome</keyword>
<dbReference type="KEGG" id="pbas:SMSP2_01592"/>
<dbReference type="Proteomes" id="UP000188181">
    <property type="component" value="Chromosome"/>
</dbReference>
<dbReference type="InterPro" id="IPR019734">
    <property type="entry name" value="TPR_rpt"/>
</dbReference>
<organism evidence="1 2">
    <name type="scientific">Limihaloglobus sulfuriphilus</name>
    <dbReference type="NCBI Taxonomy" id="1851148"/>
    <lineage>
        <taxon>Bacteria</taxon>
        <taxon>Pseudomonadati</taxon>
        <taxon>Planctomycetota</taxon>
        <taxon>Phycisphaerae</taxon>
        <taxon>Sedimentisphaerales</taxon>
        <taxon>Sedimentisphaeraceae</taxon>
        <taxon>Limihaloglobus</taxon>
    </lineage>
</organism>